<dbReference type="Proteomes" id="UP000199415">
    <property type="component" value="Unassembled WGS sequence"/>
</dbReference>
<dbReference type="InterPro" id="IPR005790">
    <property type="entry name" value="DNA_polIII_delta"/>
</dbReference>
<dbReference type="EC" id="2.7.7.7" evidence="1"/>
<dbReference type="InterPro" id="IPR010372">
    <property type="entry name" value="DNA_pol3_delta_N"/>
</dbReference>
<keyword evidence="5" id="KW-0235">DNA replication</keyword>
<gene>
    <name evidence="10" type="ORF">SAMN05216241_10777</name>
</gene>
<name>A0A1G7SQ89_9PROT</name>
<protein>
    <recommendedName>
        <fullName evidence="2">DNA polymerase III subunit delta</fullName>
        <ecNumber evidence="1">2.7.7.7</ecNumber>
    </recommendedName>
</protein>
<dbReference type="InterPro" id="IPR027417">
    <property type="entry name" value="P-loop_NTPase"/>
</dbReference>
<sequence>MKIKAARAETFARRPDAGVRAVLVYGPDSGLVRERMDALVRSVVDDPTDPFRVVEVTPTQVAKEPALIADEAAALAFGGGRRVVMMRNADDSTVKALKAFLDEPAGDGFVVVSAGDLTPKSKLRQAFERAGVGAALPCYRDDTASLQTVVSETLREHGLDVSREAARYLAEHLGADRMVTRRELEKLALYTGSGRVELDDAQACVGDNAALSLDDIAFACCEGKPAELERAFGRAVAEGANPVQILRTVARHVQRLHHVAAHGDADAAVESLRPPVFWKHKTRFKAQATAWDASALGRALGDLLEAEVRVKSTGYPQESVASRVLISIARRAPKPRRT</sequence>
<comment type="catalytic activity">
    <reaction evidence="8">
        <text>DNA(n) + a 2'-deoxyribonucleoside 5'-triphosphate = DNA(n+1) + diphosphate</text>
        <dbReference type="Rhea" id="RHEA:22508"/>
        <dbReference type="Rhea" id="RHEA-COMP:17339"/>
        <dbReference type="Rhea" id="RHEA-COMP:17340"/>
        <dbReference type="ChEBI" id="CHEBI:33019"/>
        <dbReference type="ChEBI" id="CHEBI:61560"/>
        <dbReference type="ChEBI" id="CHEBI:173112"/>
        <dbReference type="EC" id="2.7.7.7"/>
    </reaction>
</comment>
<dbReference type="Gene3D" id="3.40.50.300">
    <property type="entry name" value="P-loop containing nucleotide triphosphate hydrolases"/>
    <property type="match status" value="1"/>
</dbReference>
<dbReference type="Gene3D" id="1.10.8.60">
    <property type="match status" value="1"/>
</dbReference>
<dbReference type="OrthoDB" id="9804983at2"/>
<comment type="similarity">
    <text evidence="7">Belongs to the DNA polymerase HolA subunit family.</text>
</comment>
<evidence type="ECO:0000259" key="9">
    <source>
        <dbReference type="Pfam" id="PF06144"/>
    </source>
</evidence>
<evidence type="ECO:0000256" key="4">
    <source>
        <dbReference type="ARBA" id="ARBA00022695"/>
    </source>
</evidence>
<dbReference type="STRING" id="1082479.SAMN05216241_10777"/>
<reference evidence="10 11" key="1">
    <citation type="submission" date="2016-10" db="EMBL/GenBank/DDBJ databases">
        <authorList>
            <person name="de Groot N.N."/>
        </authorList>
    </citation>
    <scope>NUCLEOTIDE SEQUENCE [LARGE SCALE GENOMIC DNA]</scope>
    <source>
        <strain evidence="10 11">DSM 25584</strain>
    </source>
</reference>
<feature type="domain" description="DNA polymerase III delta N-terminal" evidence="9">
    <location>
        <begin position="23"/>
        <end position="123"/>
    </location>
</feature>
<dbReference type="EMBL" id="FNCE01000007">
    <property type="protein sequence ID" value="SDG24440.1"/>
    <property type="molecule type" value="Genomic_DNA"/>
</dbReference>
<evidence type="ECO:0000256" key="7">
    <source>
        <dbReference type="ARBA" id="ARBA00034754"/>
    </source>
</evidence>
<evidence type="ECO:0000313" key="10">
    <source>
        <dbReference type="EMBL" id="SDG24440.1"/>
    </source>
</evidence>
<evidence type="ECO:0000256" key="8">
    <source>
        <dbReference type="ARBA" id="ARBA00049244"/>
    </source>
</evidence>
<dbReference type="PANTHER" id="PTHR34388:SF1">
    <property type="entry name" value="DNA POLYMERASE III SUBUNIT DELTA"/>
    <property type="match status" value="1"/>
</dbReference>
<dbReference type="GO" id="GO:0009360">
    <property type="term" value="C:DNA polymerase III complex"/>
    <property type="evidence" value="ECO:0007669"/>
    <property type="project" value="InterPro"/>
</dbReference>
<dbReference type="GO" id="GO:0006261">
    <property type="term" value="P:DNA-templated DNA replication"/>
    <property type="evidence" value="ECO:0007669"/>
    <property type="project" value="TreeGrafter"/>
</dbReference>
<evidence type="ECO:0000256" key="3">
    <source>
        <dbReference type="ARBA" id="ARBA00022679"/>
    </source>
</evidence>
<evidence type="ECO:0000256" key="1">
    <source>
        <dbReference type="ARBA" id="ARBA00012417"/>
    </source>
</evidence>
<dbReference type="GO" id="GO:0003677">
    <property type="term" value="F:DNA binding"/>
    <property type="evidence" value="ECO:0007669"/>
    <property type="project" value="InterPro"/>
</dbReference>
<dbReference type="AlphaFoldDB" id="A0A1G7SQ89"/>
<dbReference type="GO" id="GO:0003887">
    <property type="term" value="F:DNA-directed DNA polymerase activity"/>
    <property type="evidence" value="ECO:0007669"/>
    <property type="project" value="UniProtKB-KW"/>
</dbReference>
<proteinExistence type="inferred from homology"/>
<dbReference type="PANTHER" id="PTHR34388">
    <property type="entry name" value="DNA POLYMERASE III SUBUNIT DELTA"/>
    <property type="match status" value="1"/>
</dbReference>
<keyword evidence="11" id="KW-1185">Reference proteome</keyword>
<organism evidence="10 11">
    <name type="scientific">Limimonas halophila</name>
    <dbReference type="NCBI Taxonomy" id="1082479"/>
    <lineage>
        <taxon>Bacteria</taxon>
        <taxon>Pseudomonadati</taxon>
        <taxon>Pseudomonadota</taxon>
        <taxon>Alphaproteobacteria</taxon>
        <taxon>Rhodospirillales</taxon>
        <taxon>Rhodovibrionaceae</taxon>
        <taxon>Limimonas</taxon>
    </lineage>
</organism>
<evidence type="ECO:0000313" key="11">
    <source>
        <dbReference type="Proteomes" id="UP000199415"/>
    </source>
</evidence>
<dbReference type="InterPro" id="IPR008921">
    <property type="entry name" value="DNA_pol3_clamp-load_cplx_C"/>
</dbReference>
<evidence type="ECO:0000256" key="5">
    <source>
        <dbReference type="ARBA" id="ARBA00022705"/>
    </source>
</evidence>
<dbReference type="NCBIfam" id="TIGR01128">
    <property type="entry name" value="holA"/>
    <property type="match status" value="1"/>
</dbReference>
<dbReference type="SUPFAM" id="SSF48019">
    <property type="entry name" value="post-AAA+ oligomerization domain-like"/>
    <property type="match status" value="1"/>
</dbReference>
<evidence type="ECO:0000256" key="2">
    <source>
        <dbReference type="ARBA" id="ARBA00017703"/>
    </source>
</evidence>
<keyword evidence="3" id="KW-0808">Transferase</keyword>
<keyword evidence="6" id="KW-0239">DNA-directed DNA polymerase</keyword>
<evidence type="ECO:0000256" key="6">
    <source>
        <dbReference type="ARBA" id="ARBA00022932"/>
    </source>
</evidence>
<dbReference type="Pfam" id="PF06144">
    <property type="entry name" value="DNA_pol3_delta"/>
    <property type="match status" value="1"/>
</dbReference>
<keyword evidence="4" id="KW-0548">Nucleotidyltransferase</keyword>
<dbReference type="Gene3D" id="1.20.272.10">
    <property type="match status" value="1"/>
</dbReference>
<dbReference type="SUPFAM" id="SSF52540">
    <property type="entry name" value="P-loop containing nucleoside triphosphate hydrolases"/>
    <property type="match status" value="1"/>
</dbReference>
<accession>A0A1G7SQ89</accession>